<feature type="compositionally biased region" description="Low complexity" evidence="8">
    <location>
        <begin position="199"/>
        <end position="226"/>
    </location>
</feature>
<evidence type="ECO:0000256" key="8">
    <source>
        <dbReference type="SAM" id="MobiDB-lite"/>
    </source>
</evidence>
<feature type="compositionally biased region" description="Low complexity" evidence="8">
    <location>
        <begin position="162"/>
        <end position="184"/>
    </location>
</feature>
<evidence type="ECO:0000256" key="1">
    <source>
        <dbReference type="ARBA" id="ARBA00004123"/>
    </source>
</evidence>
<dbReference type="Pfam" id="PF08790">
    <property type="entry name" value="zf-LYAR"/>
    <property type="match status" value="1"/>
</dbReference>
<evidence type="ECO:0000256" key="4">
    <source>
        <dbReference type="ARBA" id="ARBA00022771"/>
    </source>
</evidence>
<keyword evidence="2" id="KW-0479">Metal-binding</keyword>
<proteinExistence type="predicted"/>
<protein>
    <submittedName>
        <fullName evidence="10">LYAR-type C2HC zinc finger domain containing protein</fullName>
    </submittedName>
</protein>
<dbReference type="GO" id="GO:0006364">
    <property type="term" value="P:rRNA processing"/>
    <property type="evidence" value="ECO:0007669"/>
    <property type="project" value="TreeGrafter"/>
</dbReference>
<feature type="region of interest" description="Disordered" evidence="8">
    <location>
        <begin position="152"/>
        <end position="251"/>
    </location>
</feature>
<dbReference type="PROSITE" id="PS51804">
    <property type="entry name" value="ZF_C2HC_LYAR"/>
    <property type="match status" value="2"/>
</dbReference>
<dbReference type="FunFam" id="3.30.1490.490:FF:000001">
    <property type="entry name" value="cell growth-regulating nucleolar protein-like"/>
    <property type="match status" value="1"/>
</dbReference>
<evidence type="ECO:0000256" key="3">
    <source>
        <dbReference type="ARBA" id="ARBA00022737"/>
    </source>
</evidence>
<dbReference type="OrthoDB" id="21474at2759"/>
<dbReference type="InterPro" id="IPR039999">
    <property type="entry name" value="LYAR"/>
</dbReference>
<dbReference type="PANTHER" id="PTHR13100:SF10">
    <property type="entry name" value="CELL GROWTH-REGULATING NUCLEOLAR PROTEIN"/>
    <property type="match status" value="1"/>
</dbReference>
<reference evidence="10" key="1">
    <citation type="journal article" date="2021" name="Sci. Rep.">
        <title>Diploid genomic architecture of Nitzschia inconspicua, an elite biomass production diatom.</title>
        <authorList>
            <person name="Oliver A."/>
            <person name="Podell S."/>
            <person name="Pinowska A."/>
            <person name="Traller J.C."/>
            <person name="Smith S.R."/>
            <person name="McClure R."/>
            <person name="Beliaev A."/>
            <person name="Bohutskyi P."/>
            <person name="Hill E.A."/>
            <person name="Rabines A."/>
            <person name="Zheng H."/>
            <person name="Allen L.Z."/>
            <person name="Kuo A."/>
            <person name="Grigoriev I.V."/>
            <person name="Allen A.E."/>
            <person name="Hazlebeck D."/>
            <person name="Allen E.E."/>
        </authorList>
    </citation>
    <scope>NUCLEOTIDE SEQUENCE</scope>
    <source>
        <strain evidence="10">Hildebrandi</strain>
    </source>
</reference>
<dbReference type="GO" id="GO:0003677">
    <property type="term" value="F:DNA binding"/>
    <property type="evidence" value="ECO:0007669"/>
    <property type="project" value="InterPro"/>
</dbReference>
<gene>
    <name evidence="10" type="ORF">IV203_030532</name>
</gene>
<evidence type="ECO:0000313" key="11">
    <source>
        <dbReference type="Proteomes" id="UP000693970"/>
    </source>
</evidence>
<keyword evidence="3" id="KW-0677">Repeat</keyword>
<comment type="subcellular location">
    <subcellularLocation>
        <location evidence="1">Nucleus</location>
    </subcellularLocation>
</comment>
<dbReference type="GO" id="GO:0008270">
    <property type="term" value="F:zinc ion binding"/>
    <property type="evidence" value="ECO:0007669"/>
    <property type="project" value="UniProtKB-KW"/>
</dbReference>
<accession>A0A9K3LSK6</accession>
<dbReference type="GO" id="GO:0000122">
    <property type="term" value="P:negative regulation of transcription by RNA polymerase II"/>
    <property type="evidence" value="ECO:0007669"/>
    <property type="project" value="TreeGrafter"/>
</dbReference>
<keyword evidence="11" id="KW-1185">Reference proteome</keyword>
<evidence type="ECO:0000313" key="10">
    <source>
        <dbReference type="EMBL" id="KAG7367789.1"/>
    </source>
</evidence>
<evidence type="ECO:0000259" key="9">
    <source>
        <dbReference type="Pfam" id="PF08790"/>
    </source>
</evidence>
<dbReference type="GO" id="GO:0005730">
    <property type="term" value="C:nucleolus"/>
    <property type="evidence" value="ECO:0007669"/>
    <property type="project" value="TreeGrafter"/>
</dbReference>
<dbReference type="InterPro" id="IPR014898">
    <property type="entry name" value="Znf_C2H2_LYAR"/>
</dbReference>
<evidence type="ECO:0000256" key="2">
    <source>
        <dbReference type="ARBA" id="ARBA00022723"/>
    </source>
</evidence>
<sequence length="311" mass="34820">MVFFSCDGCGDMLKKNQVDAHVFRCKNGCHAVSCVDCSVSFYGDDYKAHTSCMTEAERYEKKPSSSSKTKKRNPQQEWMDVVDTCATAGSDDLSTSHKNPHLQSYLKTMAGLDNIPRKEKQFLNFMANSLNLRGRQGTDICQQLWNILKQEKEKRMANKPNQSSSSTSTTTTTTRDTQQQQQQQPQKVEEDDSDKEGETNTTETKGSATSTTTNTQTDPTTVTTHQQTKRRDDSESNNNNKNNDTVDTKKVHKAMKKALKKAPNRSMKVKALCKVLSKDYGIDAKKSQLQQIVGSYKKAKIDGKTISLVVS</sequence>
<dbReference type="Proteomes" id="UP000693970">
    <property type="component" value="Unassembled WGS sequence"/>
</dbReference>
<evidence type="ECO:0000256" key="7">
    <source>
        <dbReference type="PROSITE-ProRule" id="PRU01145"/>
    </source>
</evidence>
<reference evidence="10" key="2">
    <citation type="submission" date="2021-04" db="EMBL/GenBank/DDBJ databases">
        <authorList>
            <person name="Podell S."/>
        </authorList>
    </citation>
    <scope>NUCLEOTIDE SEQUENCE</scope>
    <source>
        <strain evidence="10">Hildebrandi</strain>
    </source>
</reference>
<dbReference type="PANTHER" id="PTHR13100">
    <property type="entry name" value="CELL GROWTH-REGULATING NUCLEOLAR PROTEIN LYAR"/>
    <property type="match status" value="1"/>
</dbReference>
<feature type="domain" description="Zinc finger C2H2 LYAR-type" evidence="9">
    <location>
        <begin position="32"/>
        <end position="59"/>
    </location>
</feature>
<feature type="region of interest" description="Disordered" evidence="8">
    <location>
        <begin position="57"/>
        <end position="78"/>
    </location>
</feature>
<comment type="caution">
    <text evidence="10">The sequence shown here is derived from an EMBL/GenBank/DDBJ whole genome shotgun (WGS) entry which is preliminary data.</text>
</comment>
<keyword evidence="5" id="KW-0862">Zinc</keyword>
<keyword evidence="4 7" id="KW-0863">Zinc-finger</keyword>
<evidence type="ECO:0000256" key="5">
    <source>
        <dbReference type="ARBA" id="ARBA00022833"/>
    </source>
</evidence>
<evidence type="ECO:0000256" key="6">
    <source>
        <dbReference type="ARBA" id="ARBA00023242"/>
    </source>
</evidence>
<dbReference type="AlphaFoldDB" id="A0A9K3LSK6"/>
<organism evidence="10 11">
    <name type="scientific">Nitzschia inconspicua</name>
    <dbReference type="NCBI Taxonomy" id="303405"/>
    <lineage>
        <taxon>Eukaryota</taxon>
        <taxon>Sar</taxon>
        <taxon>Stramenopiles</taxon>
        <taxon>Ochrophyta</taxon>
        <taxon>Bacillariophyta</taxon>
        <taxon>Bacillariophyceae</taxon>
        <taxon>Bacillariophycidae</taxon>
        <taxon>Bacillariales</taxon>
        <taxon>Bacillariaceae</taxon>
        <taxon>Nitzschia</taxon>
    </lineage>
</organism>
<name>A0A9K3LSK6_9STRA</name>
<dbReference type="EMBL" id="JAGRRH010000006">
    <property type="protein sequence ID" value="KAG7367789.1"/>
    <property type="molecule type" value="Genomic_DNA"/>
</dbReference>
<keyword evidence="6" id="KW-0539">Nucleus</keyword>